<dbReference type="AlphaFoldDB" id="A0A2P8HM49"/>
<keyword evidence="4" id="KW-0862">Zinc</keyword>
<dbReference type="InterPro" id="IPR001405">
    <property type="entry name" value="UPF0758"/>
</dbReference>
<dbReference type="NCBIfam" id="TIGR00608">
    <property type="entry name" value="radc"/>
    <property type="match status" value="1"/>
</dbReference>
<dbReference type="NCBIfam" id="NF000642">
    <property type="entry name" value="PRK00024.1"/>
    <property type="match status" value="1"/>
</dbReference>
<keyword evidence="3" id="KW-0378">Hydrolase</keyword>
<protein>
    <submittedName>
        <fullName evidence="8">DNA repair protein RadC</fullName>
    </submittedName>
</protein>
<keyword evidence="1" id="KW-0645">Protease</keyword>
<organism evidence="8 9">
    <name type="scientific">Chitinophaga niastensis</name>
    <dbReference type="NCBI Taxonomy" id="536980"/>
    <lineage>
        <taxon>Bacteria</taxon>
        <taxon>Pseudomonadati</taxon>
        <taxon>Bacteroidota</taxon>
        <taxon>Chitinophagia</taxon>
        <taxon>Chitinophagales</taxon>
        <taxon>Chitinophagaceae</taxon>
        <taxon>Chitinophaga</taxon>
    </lineage>
</organism>
<dbReference type="InterPro" id="IPR037518">
    <property type="entry name" value="MPN"/>
</dbReference>
<dbReference type="PROSITE" id="PS50249">
    <property type="entry name" value="MPN"/>
    <property type="match status" value="1"/>
</dbReference>
<accession>A0A2P8HM49</accession>
<dbReference type="Gene3D" id="3.40.140.10">
    <property type="entry name" value="Cytidine Deaminase, domain 2"/>
    <property type="match status" value="1"/>
</dbReference>
<comment type="similarity">
    <text evidence="6">Belongs to the UPF0758 family.</text>
</comment>
<proteinExistence type="inferred from homology"/>
<name>A0A2P8HM49_CHINA</name>
<dbReference type="PANTHER" id="PTHR30471:SF3">
    <property type="entry name" value="UPF0758 PROTEIN YEES-RELATED"/>
    <property type="match status" value="1"/>
</dbReference>
<dbReference type="SUPFAM" id="SSF102712">
    <property type="entry name" value="JAB1/MPN domain"/>
    <property type="match status" value="1"/>
</dbReference>
<dbReference type="EMBL" id="PYAW01000002">
    <property type="protein sequence ID" value="PSL47286.1"/>
    <property type="molecule type" value="Genomic_DNA"/>
</dbReference>
<evidence type="ECO:0000256" key="2">
    <source>
        <dbReference type="ARBA" id="ARBA00022723"/>
    </source>
</evidence>
<evidence type="ECO:0000313" key="9">
    <source>
        <dbReference type="Proteomes" id="UP000240971"/>
    </source>
</evidence>
<dbReference type="GO" id="GO:0008237">
    <property type="term" value="F:metallopeptidase activity"/>
    <property type="evidence" value="ECO:0007669"/>
    <property type="project" value="UniProtKB-KW"/>
</dbReference>
<evidence type="ECO:0000256" key="5">
    <source>
        <dbReference type="ARBA" id="ARBA00023049"/>
    </source>
</evidence>
<dbReference type="Pfam" id="PF20582">
    <property type="entry name" value="UPF0758_N"/>
    <property type="match status" value="1"/>
</dbReference>
<reference evidence="8 9" key="1">
    <citation type="submission" date="2018-03" db="EMBL/GenBank/DDBJ databases">
        <title>Genomic Encyclopedia of Archaeal and Bacterial Type Strains, Phase II (KMG-II): from individual species to whole genera.</title>
        <authorList>
            <person name="Goeker M."/>
        </authorList>
    </citation>
    <scope>NUCLEOTIDE SEQUENCE [LARGE SCALE GENOMIC DNA]</scope>
    <source>
        <strain evidence="8 9">DSM 24859</strain>
    </source>
</reference>
<gene>
    <name evidence="8" type="ORF">CLV51_102131</name>
</gene>
<evidence type="ECO:0000256" key="3">
    <source>
        <dbReference type="ARBA" id="ARBA00022801"/>
    </source>
</evidence>
<evidence type="ECO:0000256" key="4">
    <source>
        <dbReference type="ARBA" id="ARBA00022833"/>
    </source>
</evidence>
<evidence type="ECO:0000313" key="8">
    <source>
        <dbReference type="EMBL" id="PSL47286.1"/>
    </source>
</evidence>
<evidence type="ECO:0000256" key="1">
    <source>
        <dbReference type="ARBA" id="ARBA00022670"/>
    </source>
</evidence>
<feature type="domain" description="MPN" evidence="7">
    <location>
        <begin position="130"/>
        <end position="252"/>
    </location>
</feature>
<keyword evidence="2" id="KW-0479">Metal-binding</keyword>
<sequence length="252" mass="28098">MNNSADGFVYLVKRNKVMFVNVNPVPHQAIHKWPENEKPREKLVNIGATALSDAELLAILLHTGHKSKSALELAKEILRLANNNLSELGKINVKQLQKLRGMGYAKAVTVMAAMELARRRQAGSIDKKTVINNGSDAALFFKPMLADQYHETFYVMFLSNANKVLHYRCISSGGMTSTIVDPKIIFREALEAHATKLLLCHNHPSGSLRPSQADIRITHKIKDLGQLFDIDVLDHIIVSETGYYSLVEEGII</sequence>
<dbReference type="PANTHER" id="PTHR30471">
    <property type="entry name" value="DNA REPAIR PROTEIN RADC"/>
    <property type="match status" value="1"/>
</dbReference>
<dbReference type="GO" id="GO:0006508">
    <property type="term" value="P:proteolysis"/>
    <property type="evidence" value="ECO:0007669"/>
    <property type="project" value="UniProtKB-KW"/>
</dbReference>
<comment type="caution">
    <text evidence="8">The sequence shown here is derived from an EMBL/GenBank/DDBJ whole genome shotgun (WGS) entry which is preliminary data.</text>
</comment>
<dbReference type="Proteomes" id="UP000240971">
    <property type="component" value="Unassembled WGS sequence"/>
</dbReference>
<keyword evidence="9" id="KW-1185">Reference proteome</keyword>
<dbReference type="GO" id="GO:0046872">
    <property type="term" value="F:metal ion binding"/>
    <property type="evidence" value="ECO:0007669"/>
    <property type="project" value="UniProtKB-KW"/>
</dbReference>
<dbReference type="InterPro" id="IPR020891">
    <property type="entry name" value="UPF0758_CS"/>
</dbReference>
<dbReference type="InterPro" id="IPR046778">
    <property type="entry name" value="UPF0758_N"/>
</dbReference>
<evidence type="ECO:0000259" key="7">
    <source>
        <dbReference type="PROSITE" id="PS50249"/>
    </source>
</evidence>
<keyword evidence="5" id="KW-0482">Metalloprotease</keyword>
<dbReference type="CDD" id="cd08071">
    <property type="entry name" value="MPN_DUF2466"/>
    <property type="match status" value="1"/>
</dbReference>
<dbReference type="Pfam" id="PF04002">
    <property type="entry name" value="RadC"/>
    <property type="match status" value="1"/>
</dbReference>
<dbReference type="InterPro" id="IPR025657">
    <property type="entry name" value="RadC_JAB"/>
</dbReference>
<dbReference type="PROSITE" id="PS01302">
    <property type="entry name" value="UPF0758"/>
    <property type="match status" value="1"/>
</dbReference>
<evidence type="ECO:0000256" key="6">
    <source>
        <dbReference type="RuleBase" id="RU003797"/>
    </source>
</evidence>